<name>A0A2P2MBR6_RHIMU</name>
<dbReference type="EMBL" id="GGEC01047192">
    <property type="protein sequence ID" value="MBX27676.1"/>
    <property type="molecule type" value="Transcribed_RNA"/>
</dbReference>
<dbReference type="AlphaFoldDB" id="A0A2P2MBR6"/>
<organism evidence="1">
    <name type="scientific">Rhizophora mucronata</name>
    <name type="common">Asiatic mangrove</name>
    <dbReference type="NCBI Taxonomy" id="61149"/>
    <lineage>
        <taxon>Eukaryota</taxon>
        <taxon>Viridiplantae</taxon>
        <taxon>Streptophyta</taxon>
        <taxon>Embryophyta</taxon>
        <taxon>Tracheophyta</taxon>
        <taxon>Spermatophyta</taxon>
        <taxon>Magnoliopsida</taxon>
        <taxon>eudicotyledons</taxon>
        <taxon>Gunneridae</taxon>
        <taxon>Pentapetalae</taxon>
        <taxon>rosids</taxon>
        <taxon>fabids</taxon>
        <taxon>Malpighiales</taxon>
        <taxon>Rhizophoraceae</taxon>
        <taxon>Rhizophora</taxon>
    </lineage>
</organism>
<protein>
    <submittedName>
        <fullName evidence="1">Uncharacterized protein</fullName>
    </submittedName>
</protein>
<accession>A0A2P2MBR6</accession>
<evidence type="ECO:0000313" key="1">
    <source>
        <dbReference type="EMBL" id="MBX27676.1"/>
    </source>
</evidence>
<proteinExistence type="predicted"/>
<sequence>MLCMLVKSPTCYKCLNCKTFARNLRDAQFIFIHLMN</sequence>
<reference evidence="1" key="1">
    <citation type="submission" date="2018-02" db="EMBL/GenBank/DDBJ databases">
        <title>Rhizophora mucronata_Transcriptome.</title>
        <authorList>
            <person name="Meera S.P."/>
            <person name="Sreeshan A."/>
            <person name="Augustine A."/>
        </authorList>
    </citation>
    <scope>NUCLEOTIDE SEQUENCE</scope>
    <source>
        <tissue evidence="1">Leaf</tissue>
    </source>
</reference>